<dbReference type="InterPro" id="IPR037682">
    <property type="entry name" value="TonB_C"/>
</dbReference>
<evidence type="ECO:0000313" key="3">
    <source>
        <dbReference type="EMBL" id="SNY49543.1"/>
    </source>
</evidence>
<dbReference type="EMBL" id="OBEB01000002">
    <property type="protein sequence ID" value="SNY49543.1"/>
    <property type="molecule type" value="Genomic_DNA"/>
</dbReference>
<dbReference type="Proteomes" id="UP000219353">
    <property type="component" value="Unassembled WGS sequence"/>
</dbReference>
<dbReference type="RefSeq" id="WP_097110719.1">
    <property type="nucleotide sequence ID" value="NZ_OBEB01000002.1"/>
</dbReference>
<dbReference type="GO" id="GO:0055085">
    <property type="term" value="P:transmembrane transport"/>
    <property type="evidence" value="ECO:0007669"/>
    <property type="project" value="InterPro"/>
</dbReference>
<dbReference type="Gene3D" id="3.30.1150.10">
    <property type="match status" value="1"/>
</dbReference>
<dbReference type="AlphaFoldDB" id="A0A285INV4"/>
<name>A0A285INV4_9GAMM</name>
<keyword evidence="1" id="KW-0732">Signal</keyword>
<evidence type="ECO:0000259" key="2">
    <source>
        <dbReference type="PROSITE" id="PS52015"/>
    </source>
</evidence>
<evidence type="ECO:0000256" key="1">
    <source>
        <dbReference type="SAM" id="SignalP"/>
    </source>
</evidence>
<dbReference type="SUPFAM" id="SSF74653">
    <property type="entry name" value="TolA/TonB C-terminal domain"/>
    <property type="match status" value="1"/>
</dbReference>
<reference evidence="4" key="1">
    <citation type="submission" date="2017-09" db="EMBL/GenBank/DDBJ databases">
        <authorList>
            <person name="Varghese N."/>
            <person name="Submissions S."/>
        </authorList>
    </citation>
    <scope>NUCLEOTIDE SEQUENCE [LARGE SCALE GENOMIC DNA]</scope>
    <source>
        <strain evidence="4">CGMCC 1.12461</strain>
    </source>
</reference>
<feature type="chain" id="PRO_5012470642" evidence="1">
    <location>
        <begin position="21"/>
        <end position="145"/>
    </location>
</feature>
<accession>A0A285INV4</accession>
<keyword evidence="4" id="KW-1185">Reference proteome</keyword>
<dbReference type="OrthoDB" id="6266234at2"/>
<gene>
    <name evidence="3" type="ORF">SAMN06297280_1456</name>
</gene>
<feature type="domain" description="TonB C-terminal" evidence="2">
    <location>
        <begin position="35"/>
        <end position="130"/>
    </location>
</feature>
<dbReference type="PROSITE" id="PS52015">
    <property type="entry name" value="TONB_CTD"/>
    <property type="match status" value="1"/>
</dbReference>
<dbReference type="Pfam" id="PF03544">
    <property type="entry name" value="TonB_C"/>
    <property type="match status" value="1"/>
</dbReference>
<proteinExistence type="predicted"/>
<organism evidence="3 4">
    <name type="scientific">Arsukibacterium tuosuense</name>
    <dbReference type="NCBI Taxonomy" id="1323745"/>
    <lineage>
        <taxon>Bacteria</taxon>
        <taxon>Pseudomonadati</taxon>
        <taxon>Pseudomonadota</taxon>
        <taxon>Gammaproteobacteria</taxon>
        <taxon>Chromatiales</taxon>
        <taxon>Chromatiaceae</taxon>
        <taxon>Arsukibacterium</taxon>
    </lineage>
</organism>
<feature type="signal peptide" evidence="1">
    <location>
        <begin position="1"/>
        <end position="20"/>
    </location>
</feature>
<evidence type="ECO:0000313" key="4">
    <source>
        <dbReference type="Proteomes" id="UP000219353"/>
    </source>
</evidence>
<protein>
    <submittedName>
        <fullName evidence="3">TonB family C-terminal domain-containing protein</fullName>
    </submittedName>
</protein>
<sequence>MKLQILLAAVLAATVFQVSAMNYGVVHLTNIEPAAADAIWSRENQVPPRYPIELAQQGIIGCGVFNITLNENGKATDVSLVSSVPEKVIARPASKVIKKWKWVNNSGLANAPEQKLIRLDFCMGGSTQEEADARCKVQATAACQG</sequence>